<dbReference type="GO" id="GO:0005886">
    <property type="term" value="C:plasma membrane"/>
    <property type="evidence" value="ECO:0007669"/>
    <property type="project" value="TreeGrafter"/>
</dbReference>
<feature type="compositionally biased region" description="Basic and acidic residues" evidence="9">
    <location>
        <begin position="693"/>
        <end position="715"/>
    </location>
</feature>
<keyword evidence="4" id="KW-0732">Signal</keyword>
<dbReference type="Pfam" id="PF01403">
    <property type="entry name" value="Sema"/>
    <property type="match status" value="1"/>
</dbReference>
<feature type="region of interest" description="Disordered" evidence="9">
    <location>
        <begin position="679"/>
        <end position="715"/>
    </location>
</feature>
<evidence type="ECO:0000313" key="13">
    <source>
        <dbReference type="Proteomes" id="UP000265000"/>
    </source>
</evidence>
<comment type="similarity">
    <text evidence="2">Belongs to the semaphorin family.</text>
</comment>
<evidence type="ECO:0000256" key="7">
    <source>
        <dbReference type="ARBA" id="ARBA00023319"/>
    </source>
</evidence>
<evidence type="ECO:0000256" key="3">
    <source>
        <dbReference type="ARBA" id="ARBA00022525"/>
    </source>
</evidence>
<dbReference type="GO" id="GO:0045499">
    <property type="term" value="F:chemorepellent activity"/>
    <property type="evidence" value="ECO:0007669"/>
    <property type="project" value="TreeGrafter"/>
</dbReference>
<evidence type="ECO:0000313" key="12">
    <source>
        <dbReference type="Ensembl" id="ENSFHEP00000001818.1"/>
    </source>
</evidence>
<dbReference type="FunFam" id="2.60.40.10:FF:000030">
    <property type="entry name" value="Semaphorin 3F like"/>
    <property type="match status" value="1"/>
</dbReference>
<proteinExistence type="inferred from homology"/>
<keyword evidence="7" id="KW-0393">Immunoglobulin domain</keyword>
<keyword evidence="6" id="KW-0325">Glycoprotein</keyword>
<dbReference type="GO" id="GO:0030215">
    <property type="term" value="F:semaphorin receptor binding"/>
    <property type="evidence" value="ECO:0007669"/>
    <property type="project" value="InterPro"/>
</dbReference>
<keyword evidence="3" id="KW-0964">Secreted</keyword>
<dbReference type="Gene3D" id="2.60.40.10">
    <property type="entry name" value="Immunoglobulins"/>
    <property type="match status" value="1"/>
</dbReference>
<evidence type="ECO:0000256" key="9">
    <source>
        <dbReference type="SAM" id="MobiDB-lite"/>
    </source>
</evidence>
<keyword evidence="13" id="KW-1185">Reference proteome</keyword>
<dbReference type="Ensembl" id="ENSFHET00000013236.1">
    <property type="protein sequence ID" value="ENSFHEP00000001818.1"/>
    <property type="gene ID" value="ENSFHEG00000002602.1"/>
</dbReference>
<dbReference type="GO" id="GO:0001755">
    <property type="term" value="P:neural crest cell migration"/>
    <property type="evidence" value="ECO:0007669"/>
    <property type="project" value="TreeGrafter"/>
</dbReference>
<dbReference type="InterPro" id="IPR015943">
    <property type="entry name" value="WD40/YVTN_repeat-like_dom_sf"/>
</dbReference>
<dbReference type="SUPFAM" id="SSF101912">
    <property type="entry name" value="Sema domain"/>
    <property type="match status" value="1"/>
</dbReference>
<dbReference type="SUPFAM" id="SSF48726">
    <property type="entry name" value="Immunoglobulin"/>
    <property type="match status" value="1"/>
</dbReference>
<dbReference type="CDD" id="cd05871">
    <property type="entry name" value="Ig_Sema3"/>
    <property type="match status" value="1"/>
</dbReference>
<feature type="compositionally biased region" description="Basic residues" evidence="9">
    <location>
        <begin position="679"/>
        <end position="688"/>
    </location>
</feature>
<dbReference type="GO" id="GO:0030335">
    <property type="term" value="P:positive regulation of cell migration"/>
    <property type="evidence" value="ECO:0007669"/>
    <property type="project" value="TreeGrafter"/>
</dbReference>
<dbReference type="PANTHER" id="PTHR11036">
    <property type="entry name" value="SEMAPHORIN"/>
    <property type="match status" value="1"/>
</dbReference>
<dbReference type="GeneTree" id="ENSGT00940000158437"/>
<comment type="subcellular location">
    <subcellularLocation>
        <location evidence="1">Secreted</location>
    </subcellularLocation>
</comment>
<feature type="region of interest" description="Disordered" evidence="9">
    <location>
        <begin position="607"/>
        <end position="645"/>
    </location>
</feature>
<protein>
    <submittedName>
        <fullName evidence="12">Sema domain, immunoglobulin domain (Ig), short basic domain, secreted, (semaphorin) 3E</fullName>
    </submittedName>
</protein>
<dbReference type="PROSITE" id="PS50835">
    <property type="entry name" value="IG_LIKE"/>
    <property type="match status" value="1"/>
</dbReference>
<dbReference type="GO" id="GO:0005615">
    <property type="term" value="C:extracellular space"/>
    <property type="evidence" value="ECO:0007669"/>
    <property type="project" value="TreeGrafter"/>
</dbReference>
<dbReference type="SMART" id="SM00423">
    <property type="entry name" value="PSI"/>
    <property type="match status" value="1"/>
</dbReference>
<evidence type="ECO:0000259" key="11">
    <source>
        <dbReference type="PROSITE" id="PS51004"/>
    </source>
</evidence>
<dbReference type="AlphaFoldDB" id="A0A3Q2SR78"/>
<dbReference type="InterPro" id="IPR016201">
    <property type="entry name" value="PSI"/>
</dbReference>
<dbReference type="Gene3D" id="2.130.10.10">
    <property type="entry name" value="YVTN repeat-like/Quinoprotein amine dehydrogenase"/>
    <property type="match status" value="2"/>
</dbReference>
<dbReference type="InterPro" id="IPR027231">
    <property type="entry name" value="Semaphorin"/>
</dbReference>
<evidence type="ECO:0000256" key="6">
    <source>
        <dbReference type="ARBA" id="ARBA00023180"/>
    </source>
</evidence>
<dbReference type="Gene3D" id="3.30.1680.10">
    <property type="entry name" value="ligand-binding face of the semaphorins, domain 2"/>
    <property type="match status" value="1"/>
</dbReference>
<dbReference type="SUPFAM" id="SSF103575">
    <property type="entry name" value="Plexin repeat"/>
    <property type="match status" value="1"/>
</dbReference>
<dbReference type="SMART" id="SM00630">
    <property type="entry name" value="Sema"/>
    <property type="match status" value="1"/>
</dbReference>
<comment type="caution">
    <text evidence="8">Lacks conserved residue(s) required for the propagation of feature annotation.</text>
</comment>
<sequence length="715" mass="81595">FYTNKRLHRVKCKLWQMNRTWIFQGRGVPLQPQTMLLDESHQRLYVGAKNALFSLNLDRVNAHHRQVGWASAPFLFTQCFMSLSQQPECANYIKVLQQYNQTHLLVCGTGAFNPVCAMVKVGHKGKETMFAFEEESVVSGKGRCPYDPNSSCIILCSEPKFVESAVIPDNDDRDDDKVYFFFTERETDGEGVNRGVLTRIGRVCANDQGGQRMLVNRWSSFLKTRLICSVPGPNGIDTHFDDLEDVFVLTKKDEKNPEIFGLFSTTSAVFKGYAVCMYHMEDIRAAFNGPFAYRERLEHHWTPYEGRVPYPRPGSCASKVNGGGFSSSKEFPDEVLRFVRAHPVMYRPVLPHHHRPILLQTEPGRRKLTQIAVDRVQAQDGNYHVLYIGTDDSVVLKVITIYNKETDTIEEVLLEEMHIFKVPAPIREIIISPKRQQLYVGSEVGVAQVRLHQCDLYGSACADCCLARDPYCAWDGLTCSRYYPAGVYTKRRFRRQDVRHGNAVQLCNGLAEERLMYSIENNTTLLECVPRSLQAKVLWFLEKEGEKHEVRGDERVVMTSHGLLFLRVRSSDAGMYVCQTVEHGYVHTLLRIKLHVLRAERLESAIGKSNDDEQDGASPQCHSILVPPPAPSISTRSLQPPSVPAPNSRLWYKEFLRLIGYGDAQKVEEYCERVWCSDKKRKKTKRKYVSLGGEKRGKGRGEENSHRSPRHTFDT</sequence>
<dbReference type="InterPro" id="IPR007110">
    <property type="entry name" value="Ig-like_dom"/>
</dbReference>
<keyword evidence="5" id="KW-1015">Disulfide bond</keyword>
<name>A0A3Q2SR78_FUNHE</name>
<dbReference type="InterPro" id="IPR013151">
    <property type="entry name" value="Immunoglobulin_dom"/>
</dbReference>
<reference evidence="12" key="2">
    <citation type="submission" date="2025-09" db="UniProtKB">
        <authorList>
            <consortium name="Ensembl"/>
        </authorList>
    </citation>
    <scope>IDENTIFICATION</scope>
</reference>
<reference evidence="12" key="1">
    <citation type="submission" date="2025-08" db="UniProtKB">
        <authorList>
            <consortium name="Ensembl"/>
        </authorList>
    </citation>
    <scope>IDENTIFICATION</scope>
</reference>
<evidence type="ECO:0000256" key="5">
    <source>
        <dbReference type="ARBA" id="ARBA00023157"/>
    </source>
</evidence>
<evidence type="ECO:0000256" key="1">
    <source>
        <dbReference type="ARBA" id="ARBA00004613"/>
    </source>
</evidence>
<feature type="domain" description="Ig-like" evidence="10">
    <location>
        <begin position="484"/>
        <end position="579"/>
    </location>
</feature>
<dbReference type="Proteomes" id="UP000265000">
    <property type="component" value="Unplaced"/>
</dbReference>
<accession>A0A3Q2SR78</accession>
<organism evidence="12 13">
    <name type="scientific">Fundulus heteroclitus</name>
    <name type="common">Killifish</name>
    <name type="synonym">Mummichog</name>
    <dbReference type="NCBI Taxonomy" id="8078"/>
    <lineage>
        <taxon>Eukaryota</taxon>
        <taxon>Metazoa</taxon>
        <taxon>Chordata</taxon>
        <taxon>Craniata</taxon>
        <taxon>Vertebrata</taxon>
        <taxon>Euteleostomi</taxon>
        <taxon>Actinopterygii</taxon>
        <taxon>Neopterygii</taxon>
        <taxon>Teleostei</taxon>
        <taxon>Neoteleostei</taxon>
        <taxon>Acanthomorphata</taxon>
        <taxon>Ovalentaria</taxon>
        <taxon>Atherinomorphae</taxon>
        <taxon>Cyprinodontiformes</taxon>
        <taxon>Fundulidae</taxon>
        <taxon>Fundulus</taxon>
    </lineage>
</organism>
<dbReference type="InterPro" id="IPR013783">
    <property type="entry name" value="Ig-like_fold"/>
</dbReference>
<dbReference type="Pfam" id="PF00047">
    <property type="entry name" value="ig"/>
    <property type="match status" value="1"/>
</dbReference>
<evidence type="ECO:0000256" key="4">
    <source>
        <dbReference type="ARBA" id="ARBA00022729"/>
    </source>
</evidence>
<dbReference type="InterPro" id="IPR001627">
    <property type="entry name" value="Semap_dom"/>
</dbReference>
<dbReference type="GO" id="GO:0007411">
    <property type="term" value="P:axon guidance"/>
    <property type="evidence" value="ECO:0007669"/>
    <property type="project" value="TreeGrafter"/>
</dbReference>
<dbReference type="PROSITE" id="PS51004">
    <property type="entry name" value="SEMA"/>
    <property type="match status" value="1"/>
</dbReference>
<feature type="domain" description="Sema" evidence="11">
    <location>
        <begin position="6"/>
        <end position="451"/>
    </location>
</feature>
<evidence type="ECO:0000256" key="8">
    <source>
        <dbReference type="PROSITE-ProRule" id="PRU00352"/>
    </source>
</evidence>
<dbReference type="GO" id="GO:0071526">
    <property type="term" value="P:semaphorin-plexin signaling pathway"/>
    <property type="evidence" value="ECO:0007669"/>
    <property type="project" value="TreeGrafter"/>
</dbReference>
<dbReference type="InterPro" id="IPR036352">
    <property type="entry name" value="Semap_dom_sf"/>
</dbReference>
<dbReference type="InterPro" id="IPR036179">
    <property type="entry name" value="Ig-like_dom_sf"/>
</dbReference>
<evidence type="ECO:0000256" key="2">
    <source>
        <dbReference type="ARBA" id="ARBA00009492"/>
    </source>
</evidence>
<evidence type="ECO:0000259" key="10">
    <source>
        <dbReference type="PROSITE" id="PS50835"/>
    </source>
</evidence>
<dbReference type="PANTHER" id="PTHR11036:SF22">
    <property type="entry name" value="SEMAPHORIN-3E"/>
    <property type="match status" value="1"/>
</dbReference>